<organism evidence="2 3">
    <name type="scientific">Nitzschia inconspicua</name>
    <dbReference type="NCBI Taxonomy" id="303405"/>
    <lineage>
        <taxon>Eukaryota</taxon>
        <taxon>Sar</taxon>
        <taxon>Stramenopiles</taxon>
        <taxon>Ochrophyta</taxon>
        <taxon>Bacillariophyta</taxon>
        <taxon>Bacillariophyceae</taxon>
        <taxon>Bacillariophycidae</taxon>
        <taxon>Bacillariales</taxon>
        <taxon>Bacillariaceae</taxon>
        <taxon>Nitzschia</taxon>
    </lineage>
</organism>
<gene>
    <name evidence="2" type="ORF">IV203_020329</name>
</gene>
<evidence type="ECO:0000256" key="1">
    <source>
        <dbReference type="SAM" id="MobiDB-lite"/>
    </source>
</evidence>
<sequence length="394" mass="44177">VQSIIEATLVTRTGAKVTQRRAISLGKVIHGWTVFRPPFDHWKLNIQNIEANRDLSGIKWTNFWRTAHEADSIQVRKNRDQQGFSFSYSQPYKDTREGAKTSSTHPVASDTATTSQHSQSYAPLRNLVWPIDIFGNSSDLSQPIAHLLPAGQSHEEWTHIAASVVGLDKDGLPLDWIKAVRGFKIDGTKRPKGRPVQVLSISSQTRLEWPIKVSFSMAKTQMQFSFQPLAWSQPKLGREKLIVPFLLLVYQKLWETKKVPVSPRYINSEKDVAGVKRSHEVANSINYPLPEIDKEDKQRKPLCLVEFGDGADEGKHPAPDPLLLAYKAAAIWGMATDQRLLANGEPQDPSANMSEDDYLAEFAFLEARSGFKRPQTLEDLAIGLGQPNGYQASR</sequence>
<dbReference type="EMBL" id="JAGRRH010000039">
    <property type="protein sequence ID" value="KAG7339176.1"/>
    <property type="molecule type" value="Genomic_DNA"/>
</dbReference>
<dbReference type="AlphaFoldDB" id="A0A9K3PA33"/>
<comment type="caution">
    <text evidence="2">The sequence shown here is derived from an EMBL/GenBank/DDBJ whole genome shotgun (WGS) entry which is preliminary data.</text>
</comment>
<evidence type="ECO:0000313" key="2">
    <source>
        <dbReference type="EMBL" id="KAG7339176.1"/>
    </source>
</evidence>
<reference evidence="2" key="2">
    <citation type="submission" date="2021-04" db="EMBL/GenBank/DDBJ databases">
        <authorList>
            <person name="Podell S."/>
        </authorList>
    </citation>
    <scope>NUCLEOTIDE SEQUENCE</scope>
    <source>
        <strain evidence="2">Hildebrandi</strain>
    </source>
</reference>
<keyword evidence="3" id="KW-1185">Reference proteome</keyword>
<name>A0A9K3PA33_9STRA</name>
<reference evidence="2" key="1">
    <citation type="journal article" date="2021" name="Sci. Rep.">
        <title>Diploid genomic architecture of Nitzschia inconspicua, an elite biomass production diatom.</title>
        <authorList>
            <person name="Oliver A."/>
            <person name="Podell S."/>
            <person name="Pinowska A."/>
            <person name="Traller J.C."/>
            <person name="Smith S.R."/>
            <person name="McClure R."/>
            <person name="Beliaev A."/>
            <person name="Bohutskyi P."/>
            <person name="Hill E.A."/>
            <person name="Rabines A."/>
            <person name="Zheng H."/>
            <person name="Allen L.Z."/>
            <person name="Kuo A."/>
            <person name="Grigoriev I.V."/>
            <person name="Allen A.E."/>
            <person name="Hazlebeck D."/>
            <person name="Allen E.E."/>
        </authorList>
    </citation>
    <scope>NUCLEOTIDE SEQUENCE</scope>
    <source>
        <strain evidence="2">Hildebrandi</strain>
    </source>
</reference>
<protein>
    <submittedName>
        <fullName evidence="2">Uncharacterized protein</fullName>
    </submittedName>
</protein>
<dbReference type="Proteomes" id="UP000693970">
    <property type="component" value="Unassembled WGS sequence"/>
</dbReference>
<proteinExistence type="predicted"/>
<feature type="compositionally biased region" description="Polar residues" evidence="1">
    <location>
        <begin position="100"/>
        <end position="117"/>
    </location>
</feature>
<evidence type="ECO:0000313" key="3">
    <source>
        <dbReference type="Proteomes" id="UP000693970"/>
    </source>
</evidence>
<accession>A0A9K3PA33</accession>
<feature type="non-terminal residue" evidence="2">
    <location>
        <position position="1"/>
    </location>
</feature>
<feature type="region of interest" description="Disordered" evidence="1">
    <location>
        <begin position="86"/>
        <end position="117"/>
    </location>
</feature>